<keyword evidence="2" id="KW-0479">Metal-binding</keyword>
<dbReference type="Gene3D" id="1.20.245.10">
    <property type="entry name" value="Lipoxygenase-1, Domain 5"/>
    <property type="match status" value="1"/>
</dbReference>
<dbReference type="AlphaFoldDB" id="A0A8E2F5V0"/>
<evidence type="ECO:0000313" key="8">
    <source>
        <dbReference type="Proteomes" id="UP000250140"/>
    </source>
</evidence>
<proteinExistence type="predicted"/>
<dbReference type="GO" id="GO:0034440">
    <property type="term" value="P:lipid oxidation"/>
    <property type="evidence" value="ECO:0007669"/>
    <property type="project" value="InterPro"/>
</dbReference>
<reference evidence="7 8" key="1">
    <citation type="journal article" date="2016" name="Nat. Commun.">
        <title>Ectomycorrhizal ecology is imprinted in the genome of the dominant symbiotic fungus Cenococcum geophilum.</title>
        <authorList>
            <consortium name="DOE Joint Genome Institute"/>
            <person name="Peter M."/>
            <person name="Kohler A."/>
            <person name="Ohm R.A."/>
            <person name="Kuo A."/>
            <person name="Krutzmann J."/>
            <person name="Morin E."/>
            <person name="Arend M."/>
            <person name="Barry K.W."/>
            <person name="Binder M."/>
            <person name="Choi C."/>
            <person name="Clum A."/>
            <person name="Copeland A."/>
            <person name="Grisel N."/>
            <person name="Haridas S."/>
            <person name="Kipfer T."/>
            <person name="LaButti K."/>
            <person name="Lindquist E."/>
            <person name="Lipzen A."/>
            <person name="Maire R."/>
            <person name="Meier B."/>
            <person name="Mihaltcheva S."/>
            <person name="Molinier V."/>
            <person name="Murat C."/>
            <person name="Poggeler S."/>
            <person name="Quandt C.A."/>
            <person name="Sperisen C."/>
            <person name="Tritt A."/>
            <person name="Tisserant E."/>
            <person name="Crous P.W."/>
            <person name="Henrissat B."/>
            <person name="Nehls U."/>
            <person name="Egli S."/>
            <person name="Spatafora J.W."/>
            <person name="Grigoriev I.V."/>
            <person name="Martin F.M."/>
        </authorList>
    </citation>
    <scope>NUCLEOTIDE SEQUENCE [LARGE SCALE GENOMIC DNA]</scope>
    <source>
        <strain evidence="7 8">CBS 207.34</strain>
    </source>
</reference>
<dbReference type="Proteomes" id="UP000250140">
    <property type="component" value="Unassembled WGS sequence"/>
</dbReference>
<dbReference type="PANTHER" id="PTHR11771">
    <property type="entry name" value="LIPOXYGENASE"/>
    <property type="match status" value="1"/>
</dbReference>
<feature type="domain" description="Lipoxygenase" evidence="6">
    <location>
        <begin position="69"/>
        <end position="747"/>
    </location>
</feature>
<protein>
    <recommendedName>
        <fullName evidence="1">Manganese lipoxygenase</fullName>
    </recommendedName>
</protein>
<organism evidence="7 8">
    <name type="scientific">Glonium stellatum</name>
    <dbReference type="NCBI Taxonomy" id="574774"/>
    <lineage>
        <taxon>Eukaryota</taxon>
        <taxon>Fungi</taxon>
        <taxon>Dikarya</taxon>
        <taxon>Ascomycota</taxon>
        <taxon>Pezizomycotina</taxon>
        <taxon>Dothideomycetes</taxon>
        <taxon>Pleosporomycetidae</taxon>
        <taxon>Gloniales</taxon>
        <taxon>Gloniaceae</taxon>
        <taxon>Glonium</taxon>
    </lineage>
</organism>
<sequence length="747" mass="84190">MATQTPTPFAEDSKLQGWDPAVWKNEVMREVVARQATKSGGDPNDVVNKESYNNAKKGLTATYQAIIKSYNSYFDMAGLETNIPAVQSLPEKKKLYVYTTDSGAYPPHLKYKYGFLDLFKKSFPGEERDPSDVFDQKALADIKPIVFANHDVLTRAASLLGFIKPNSVKDFREAQSFADVDAYNSDIQGKKTETVPASTEKSTGTPSQQQDTIGDRPKQDWYTDAVFAQQQFTGTNPTTLTLASQWIAEFTAEAHDQGYDAVVKLLSSADKNSLYVQDCSYFRQAIGLKFDQDVMVKGELLSSGPRYTPCSVALFQLDNDGRLHPLAIIIDYKGSIKNSVVIFNKNLDADAAAAADQKHDWPWRYAKTCAQVSDWLRHEIGIHLTDTHLLEEAIIVATHRTISVQHPVYRLLSPHWYNTLSLNASARDTLVPQVIIPISGVSLKQGEELIRYTYENFNFTDKYIPNDLEKRGFPLSKLGDWRCSCSKKCSTLPGEKCQAQCGDECHQLCDRKFHNYAYARNMKIMWAALRDFVKGFLTQGSNLTSDEAVLHDEEIQNWWKEIISKDGARVTSFPQIKTLDALIDAVTMCIHIASPQHTAINYLQEYYQTFVVNKPPALCQQPPTKLEQLQQYKEKDVIAALPVKRAVEWLLAAQIPTLLSMKVAEELNLVTYAIAVYNAAESKGDAVKEVASQFLYELWQLSDTFDPRDKSKRLKRGIFSWHSDDLDDQDTPYHVMDPVVTAVSILI</sequence>
<evidence type="ECO:0000256" key="2">
    <source>
        <dbReference type="ARBA" id="ARBA00022723"/>
    </source>
</evidence>
<dbReference type="PROSITE" id="PS51393">
    <property type="entry name" value="LIPOXYGENASE_3"/>
    <property type="match status" value="1"/>
</dbReference>
<dbReference type="OrthoDB" id="407298at2759"/>
<evidence type="ECO:0000256" key="3">
    <source>
        <dbReference type="ARBA" id="ARBA00022964"/>
    </source>
</evidence>
<dbReference type="SUPFAM" id="SSF48484">
    <property type="entry name" value="Lipoxigenase"/>
    <property type="match status" value="1"/>
</dbReference>
<feature type="compositionally biased region" description="Polar residues" evidence="5">
    <location>
        <begin position="195"/>
        <end position="212"/>
    </location>
</feature>
<accession>A0A8E2F5V0</accession>
<dbReference type="InterPro" id="IPR000907">
    <property type="entry name" value="LipOase"/>
</dbReference>
<dbReference type="InterPro" id="IPR013819">
    <property type="entry name" value="LipOase_C"/>
</dbReference>
<evidence type="ECO:0000259" key="6">
    <source>
        <dbReference type="PROSITE" id="PS51393"/>
    </source>
</evidence>
<dbReference type="GO" id="GO:0046872">
    <property type="term" value="F:metal ion binding"/>
    <property type="evidence" value="ECO:0007669"/>
    <property type="project" value="UniProtKB-KW"/>
</dbReference>
<dbReference type="InterPro" id="IPR036226">
    <property type="entry name" value="LipOase_C_sf"/>
</dbReference>
<dbReference type="GO" id="GO:0043651">
    <property type="term" value="P:linoleic acid metabolic process"/>
    <property type="evidence" value="ECO:0007669"/>
    <property type="project" value="UniProtKB-ARBA"/>
</dbReference>
<dbReference type="GO" id="GO:0050584">
    <property type="term" value="F:linoleate 11-lipoxygenase activity"/>
    <property type="evidence" value="ECO:0007669"/>
    <property type="project" value="UniProtKB-ARBA"/>
</dbReference>
<dbReference type="Gene3D" id="3.10.450.60">
    <property type="match status" value="1"/>
</dbReference>
<keyword evidence="4" id="KW-0560">Oxidoreductase</keyword>
<name>A0A8E2F5V0_9PEZI</name>
<evidence type="ECO:0000256" key="5">
    <source>
        <dbReference type="SAM" id="MobiDB-lite"/>
    </source>
</evidence>
<dbReference type="Pfam" id="PF00305">
    <property type="entry name" value="Lipoxygenase"/>
    <property type="match status" value="2"/>
</dbReference>
<dbReference type="EMBL" id="KV749230">
    <property type="protein sequence ID" value="OCL10528.1"/>
    <property type="molecule type" value="Genomic_DNA"/>
</dbReference>
<evidence type="ECO:0000256" key="4">
    <source>
        <dbReference type="ARBA" id="ARBA00023002"/>
    </source>
</evidence>
<dbReference type="PRINTS" id="PR00087">
    <property type="entry name" value="LIPOXYGENASE"/>
</dbReference>
<gene>
    <name evidence="7" type="ORF">AOQ84DRAFT_438284</name>
</gene>
<keyword evidence="8" id="KW-1185">Reference proteome</keyword>
<evidence type="ECO:0000256" key="1">
    <source>
        <dbReference type="ARBA" id="ARBA00021175"/>
    </source>
</evidence>
<feature type="region of interest" description="Disordered" evidence="5">
    <location>
        <begin position="189"/>
        <end position="216"/>
    </location>
</feature>
<evidence type="ECO:0000313" key="7">
    <source>
        <dbReference type="EMBL" id="OCL10528.1"/>
    </source>
</evidence>
<keyword evidence="3" id="KW-0223">Dioxygenase</keyword>